<keyword evidence="1" id="KW-1133">Transmembrane helix</keyword>
<name>G0U0R3_TRYVY</name>
<proteinExistence type="predicted"/>
<dbReference type="AlphaFoldDB" id="G0U0R3"/>
<dbReference type="VEuPathDB" id="TriTrypDB:TvY486_0802710"/>
<organism evidence="2">
    <name type="scientific">Trypanosoma vivax (strain Y486)</name>
    <dbReference type="NCBI Taxonomy" id="1055687"/>
    <lineage>
        <taxon>Eukaryota</taxon>
        <taxon>Discoba</taxon>
        <taxon>Euglenozoa</taxon>
        <taxon>Kinetoplastea</taxon>
        <taxon>Metakinetoplastina</taxon>
        <taxon>Trypanosomatida</taxon>
        <taxon>Trypanosomatidae</taxon>
        <taxon>Trypanosoma</taxon>
        <taxon>Duttonella</taxon>
    </lineage>
</organism>
<sequence>MSLLPLPSNPPFPCGATDCSLLAVVAVPSARSLGRFKFPFALSLFVLPLFLISYAHLLETVLDTACKQLGRHQIHPKKKGFRVAIHYVKEQREREAVKTQRKEKKKIK</sequence>
<evidence type="ECO:0000313" key="2">
    <source>
        <dbReference type="EMBL" id="CCC49662.1"/>
    </source>
</evidence>
<reference evidence="2" key="1">
    <citation type="journal article" date="2012" name="Proc. Natl. Acad. Sci. U.S.A.">
        <title>Antigenic diversity is generated by distinct evolutionary mechanisms in African trypanosome species.</title>
        <authorList>
            <person name="Jackson A.P."/>
            <person name="Berry A."/>
            <person name="Aslett M."/>
            <person name="Allison H.C."/>
            <person name="Burton P."/>
            <person name="Vavrova-Anderson J."/>
            <person name="Brown R."/>
            <person name="Browne H."/>
            <person name="Corton N."/>
            <person name="Hauser H."/>
            <person name="Gamble J."/>
            <person name="Gilderthorp R."/>
            <person name="Marcello L."/>
            <person name="McQuillan J."/>
            <person name="Otto T.D."/>
            <person name="Quail M.A."/>
            <person name="Sanders M.J."/>
            <person name="van Tonder A."/>
            <person name="Ginger M.L."/>
            <person name="Field M.C."/>
            <person name="Barry J.D."/>
            <person name="Hertz-Fowler C."/>
            <person name="Berriman M."/>
        </authorList>
    </citation>
    <scope>NUCLEOTIDE SEQUENCE</scope>
    <source>
        <strain evidence="2">Y486</strain>
    </source>
</reference>
<gene>
    <name evidence="2" type="ORF">TVY486_0802710</name>
</gene>
<accession>G0U0R3</accession>
<protein>
    <submittedName>
        <fullName evidence="2">Uncharacterized protein</fullName>
    </submittedName>
</protein>
<dbReference type="EMBL" id="HE573024">
    <property type="protein sequence ID" value="CCC49662.1"/>
    <property type="molecule type" value="Genomic_DNA"/>
</dbReference>
<keyword evidence="1" id="KW-0472">Membrane</keyword>
<keyword evidence="1" id="KW-0812">Transmembrane</keyword>
<feature type="transmembrane region" description="Helical" evidence="1">
    <location>
        <begin position="38"/>
        <end position="58"/>
    </location>
</feature>
<evidence type="ECO:0000256" key="1">
    <source>
        <dbReference type="SAM" id="Phobius"/>
    </source>
</evidence>